<evidence type="ECO:0000256" key="3">
    <source>
        <dbReference type="ARBA" id="ARBA00022692"/>
    </source>
</evidence>
<comment type="subcellular location">
    <subcellularLocation>
        <location evidence="9">Endomembrane system</location>
        <topology evidence="9">Single-pass type I membrane protein</topology>
    </subcellularLocation>
</comment>
<reference evidence="11 12" key="1">
    <citation type="submission" date="2014-02" db="EMBL/GenBank/DDBJ databases">
        <authorList>
            <person name="Sibley D."/>
            <person name="Venepally P."/>
            <person name="Karamycheva S."/>
            <person name="Hadjithomas M."/>
            <person name="Khan A."/>
            <person name="Brunk B."/>
            <person name="Roos D."/>
            <person name="Caler E."/>
            <person name="Lorenzi H."/>
        </authorList>
    </citation>
    <scope>NUCLEOTIDE SEQUENCE [LARGE SCALE GENOMIC DNA]</scope>
    <source>
        <strain evidence="11 12">GAB2-2007-GAL-DOM2</strain>
    </source>
</reference>
<dbReference type="InterPro" id="IPR032861">
    <property type="entry name" value="TAXi_N"/>
</dbReference>
<feature type="non-terminal residue" evidence="11">
    <location>
        <position position="130"/>
    </location>
</feature>
<keyword evidence="5" id="KW-0064">Aspartyl protease</keyword>
<dbReference type="InterPro" id="IPR001461">
    <property type="entry name" value="Aspartic_peptidase_A1"/>
</dbReference>
<evidence type="ECO:0000256" key="2">
    <source>
        <dbReference type="ARBA" id="ARBA00022670"/>
    </source>
</evidence>
<keyword evidence="8" id="KW-0472">Membrane</keyword>
<evidence type="ECO:0000313" key="12">
    <source>
        <dbReference type="Proteomes" id="UP000028837"/>
    </source>
</evidence>
<gene>
    <name evidence="11" type="ORF">TGDOM2_242720A</name>
</gene>
<name>A0A086JL54_TOXGO</name>
<dbReference type="AlphaFoldDB" id="A0A086JL54"/>
<evidence type="ECO:0000256" key="6">
    <source>
        <dbReference type="ARBA" id="ARBA00022801"/>
    </source>
</evidence>
<keyword evidence="4" id="KW-0732">Signal</keyword>
<evidence type="ECO:0000256" key="8">
    <source>
        <dbReference type="ARBA" id="ARBA00023136"/>
    </source>
</evidence>
<dbReference type="PROSITE" id="PS00141">
    <property type="entry name" value="ASP_PROTEASE"/>
    <property type="match status" value="1"/>
</dbReference>
<protein>
    <submittedName>
        <fullName evidence="11">Aspartyl protease ASP5</fullName>
    </submittedName>
</protein>
<dbReference type="MEROPS" id="A01.098"/>
<dbReference type="InterPro" id="IPR001969">
    <property type="entry name" value="Aspartic_peptidase_AS"/>
</dbReference>
<dbReference type="SUPFAM" id="SSF50630">
    <property type="entry name" value="Acid proteases"/>
    <property type="match status" value="1"/>
</dbReference>
<dbReference type="GO" id="GO:0012505">
    <property type="term" value="C:endomembrane system"/>
    <property type="evidence" value="ECO:0007669"/>
    <property type="project" value="UniProtKB-SubCell"/>
</dbReference>
<evidence type="ECO:0000256" key="7">
    <source>
        <dbReference type="ARBA" id="ARBA00022989"/>
    </source>
</evidence>
<dbReference type="PANTHER" id="PTHR13683:SF375">
    <property type="entry name" value="PEPTIDASE A1 DOMAIN-CONTAINING PROTEIN"/>
    <property type="match status" value="1"/>
</dbReference>
<feature type="domain" description="Peptidase A1" evidence="10">
    <location>
        <begin position="7"/>
        <end position="130"/>
    </location>
</feature>
<dbReference type="InterPro" id="IPR033121">
    <property type="entry name" value="PEPTIDASE_A1"/>
</dbReference>
<dbReference type="PANTHER" id="PTHR13683">
    <property type="entry name" value="ASPARTYL PROTEASES"/>
    <property type="match status" value="1"/>
</dbReference>
<evidence type="ECO:0000256" key="9">
    <source>
        <dbReference type="ARBA" id="ARBA00046288"/>
    </source>
</evidence>
<evidence type="ECO:0000256" key="4">
    <source>
        <dbReference type="ARBA" id="ARBA00022729"/>
    </source>
</evidence>
<proteinExistence type="inferred from homology"/>
<keyword evidence="2 11" id="KW-0645">Protease</keyword>
<dbReference type="Proteomes" id="UP000028837">
    <property type="component" value="Unassembled WGS sequence"/>
</dbReference>
<dbReference type="PROSITE" id="PS51767">
    <property type="entry name" value="PEPTIDASE_A1"/>
    <property type="match status" value="1"/>
</dbReference>
<evidence type="ECO:0000256" key="1">
    <source>
        <dbReference type="ARBA" id="ARBA00007447"/>
    </source>
</evidence>
<sequence length="130" mass="13950">MFSYAYYFLDILVGTPPQRASVILDTGSSLLAFPCAGCSECGQHLDPAMDTSRSATGEWIDCKEQERCFGSCSGGTPLGGLGGGGVSSMRRCMYTQTYSEGSAIRGIYFSDVVALGEVEQKNPPVRYDFV</sequence>
<accession>A0A086JL54</accession>
<dbReference type="InterPro" id="IPR021109">
    <property type="entry name" value="Peptidase_aspartic_dom_sf"/>
</dbReference>
<dbReference type="GO" id="GO:0004190">
    <property type="term" value="F:aspartic-type endopeptidase activity"/>
    <property type="evidence" value="ECO:0007669"/>
    <property type="project" value="UniProtKB-KW"/>
</dbReference>
<comment type="similarity">
    <text evidence="1">Belongs to the peptidase A1 family.</text>
</comment>
<dbReference type="VEuPathDB" id="ToxoDB:TGDOM2_242720A"/>
<evidence type="ECO:0000313" key="11">
    <source>
        <dbReference type="EMBL" id="KFG32872.1"/>
    </source>
</evidence>
<comment type="caution">
    <text evidence="11">The sequence shown here is derived from an EMBL/GenBank/DDBJ whole genome shotgun (WGS) entry which is preliminary data.</text>
</comment>
<organism evidence="11 12">
    <name type="scientific">Toxoplasma gondii GAB2-2007-GAL-DOM2</name>
    <dbReference type="NCBI Taxonomy" id="1130820"/>
    <lineage>
        <taxon>Eukaryota</taxon>
        <taxon>Sar</taxon>
        <taxon>Alveolata</taxon>
        <taxon>Apicomplexa</taxon>
        <taxon>Conoidasida</taxon>
        <taxon>Coccidia</taxon>
        <taxon>Eucoccidiorida</taxon>
        <taxon>Eimeriorina</taxon>
        <taxon>Sarcocystidae</taxon>
        <taxon>Toxoplasma</taxon>
    </lineage>
</organism>
<keyword evidence="6" id="KW-0378">Hydrolase</keyword>
<dbReference type="GO" id="GO:0006508">
    <property type="term" value="P:proteolysis"/>
    <property type="evidence" value="ECO:0007669"/>
    <property type="project" value="UniProtKB-KW"/>
</dbReference>
<evidence type="ECO:0000259" key="10">
    <source>
        <dbReference type="PROSITE" id="PS51767"/>
    </source>
</evidence>
<evidence type="ECO:0000256" key="5">
    <source>
        <dbReference type="ARBA" id="ARBA00022750"/>
    </source>
</evidence>
<dbReference type="Pfam" id="PF14543">
    <property type="entry name" value="TAXi_N"/>
    <property type="match status" value="1"/>
</dbReference>
<dbReference type="Gene3D" id="2.40.70.10">
    <property type="entry name" value="Acid Proteases"/>
    <property type="match status" value="1"/>
</dbReference>
<keyword evidence="3" id="KW-0812">Transmembrane</keyword>
<dbReference type="EMBL" id="AHZU02001386">
    <property type="protein sequence ID" value="KFG32872.1"/>
    <property type="molecule type" value="Genomic_DNA"/>
</dbReference>
<keyword evidence="7" id="KW-1133">Transmembrane helix</keyword>